<dbReference type="STRING" id="1079859.SAMN04515674_104334"/>
<feature type="transmembrane region" description="Helical" evidence="1">
    <location>
        <begin position="225"/>
        <end position="244"/>
    </location>
</feature>
<dbReference type="PANTHER" id="PTHR31061:SF24">
    <property type="entry name" value="LD22376P"/>
    <property type="match status" value="1"/>
</dbReference>
<keyword evidence="1" id="KW-1133">Transmembrane helix</keyword>
<dbReference type="AlphaFoldDB" id="A0A1I5S050"/>
<proteinExistence type="predicted"/>
<keyword evidence="2" id="KW-0012">Acyltransferase</keyword>
<dbReference type="OrthoDB" id="9788724at2"/>
<protein>
    <submittedName>
        <fullName evidence="2">Predicted acyltransferase</fullName>
    </submittedName>
</protein>
<dbReference type="GO" id="GO:0016746">
    <property type="term" value="F:acyltransferase activity"/>
    <property type="evidence" value="ECO:0007669"/>
    <property type="project" value="UniProtKB-KW"/>
</dbReference>
<dbReference type="EMBL" id="FOXH01000004">
    <property type="protein sequence ID" value="SFP64057.1"/>
    <property type="molecule type" value="Genomic_DNA"/>
</dbReference>
<feature type="transmembrane region" description="Helical" evidence="1">
    <location>
        <begin position="134"/>
        <end position="153"/>
    </location>
</feature>
<feature type="transmembrane region" description="Helical" evidence="1">
    <location>
        <begin position="287"/>
        <end position="308"/>
    </location>
</feature>
<feature type="transmembrane region" description="Helical" evidence="1">
    <location>
        <begin position="193"/>
        <end position="213"/>
    </location>
</feature>
<keyword evidence="1" id="KW-0472">Membrane</keyword>
<feature type="transmembrane region" description="Helical" evidence="1">
    <location>
        <begin position="256"/>
        <end position="275"/>
    </location>
</feature>
<feature type="transmembrane region" description="Helical" evidence="1">
    <location>
        <begin position="48"/>
        <end position="65"/>
    </location>
</feature>
<keyword evidence="2" id="KW-0808">Transferase</keyword>
<keyword evidence="1" id="KW-0812">Transmembrane</keyword>
<evidence type="ECO:0000313" key="3">
    <source>
        <dbReference type="Proteomes" id="UP000199306"/>
    </source>
</evidence>
<evidence type="ECO:0000256" key="1">
    <source>
        <dbReference type="SAM" id="Phobius"/>
    </source>
</evidence>
<gene>
    <name evidence="2" type="ORF">SAMN04515674_104334</name>
</gene>
<dbReference type="Proteomes" id="UP000199306">
    <property type="component" value="Unassembled WGS sequence"/>
</dbReference>
<feature type="transmembrane region" description="Helical" evidence="1">
    <location>
        <begin position="10"/>
        <end position="28"/>
    </location>
</feature>
<sequence>MKERYLSLDIFRGLTIALMILVNNSGFGDFTYAPLKHAKWHGFTPTDLVFPSFMFAVGVAMRFSFKPYNYQLTPELRGKIIKRTLLLFLISYLIFNFPYIDFQLSHLRILNVLQRIALAFCAVSFLTLKVDRKYLTYIGSGILLAYWAIMWFFGERGAEYDLMTNAARKFDLMVLGAGHLYHGEGIAFDPEGLLSTLPSIVTTLIGYLTGYYLQESKNERLTKVNKLIAYGFFLITIALIWNLAFPINKKLWTSSYVLLVGGIDLVVLAVLIWIIDMKGKTGWTKFFHIFGMNSIAAYGISELLAISLNKAKVREGDGIISLSDWIYWHVFKPTFGYYNGSLMFAITFVLVCWIFCWVMYKRKIFLKV</sequence>
<evidence type="ECO:0000313" key="2">
    <source>
        <dbReference type="EMBL" id="SFP64057.1"/>
    </source>
</evidence>
<keyword evidence="3" id="KW-1185">Reference proteome</keyword>
<reference evidence="2 3" key="1">
    <citation type="submission" date="2016-10" db="EMBL/GenBank/DDBJ databases">
        <authorList>
            <person name="de Groot N.N."/>
        </authorList>
    </citation>
    <scope>NUCLEOTIDE SEQUENCE [LARGE SCALE GENOMIC DNA]</scope>
    <source>
        <strain evidence="3">E92,LMG 26720,CCM 7988</strain>
    </source>
</reference>
<organism evidence="2 3">
    <name type="scientific">Pseudarcicella hirudinis</name>
    <dbReference type="NCBI Taxonomy" id="1079859"/>
    <lineage>
        <taxon>Bacteria</taxon>
        <taxon>Pseudomonadati</taxon>
        <taxon>Bacteroidota</taxon>
        <taxon>Cytophagia</taxon>
        <taxon>Cytophagales</taxon>
        <taxon>Flectobacillaceae</taxon>
        <taxon>Pseudarcicella</taxon>
    </lineage>
</organism>
<name>A0A1I5S050_9BACT</name>
<feature type="transmembrane region" description="Helical" evidence="1">
    <location>
        <begin position="85"/>
        <end position="102"/>
    </location>
</feature>
<feature type="transmembrane region" description="Helical" evidence="1">
    <location>
        <begin position="337"/>
        <end position="360"/>
    </location>
</feature>
<dbReference type="PANTHER" id="PTHR31061">
    <property type="entry name" value="LD22376P"/>
    <property type="match status" value="1"/>
</dbReference>
<feature type="transmembrane region" description="Helical" evidence="1">
    <location>
        <begin position="108"/>
        <end position="127"/>
    </location>
</feature>
<dbReference type="RefSeq" id="WP_092015947.1">
    <property type="nucleotide sequence ID" value="NZ_FOXH01000004.1"/>
</dbReference>
<accession>A0A1I5S050</accession>